<dbReference type="InterPro" id="IPR050747">
    <property type="entry name" value="Mitochondrial_chaperone_BCS1"/>
</dbReference>
<name>A0AAW1N8V8_SAPOF</name>
<dbReference type="GO" id="GO:0006950">
    <property type="term" value="P:response to stress"/>
    <property type="evidence" value="ECO:0007669"/>
    <property type="project" value="UniProtKB-ARBA"/>
</dbReference>
<evidence type="ECO:0000256" key="1">
    <source>
        <dbReference type="ARBA" id="ARBA00001946"/>
    </source>
</evidence>
<dbReference type="PANTHER" id="PTHR23070">
    <property type="entry name" value="BCS1 AAA-TYPE ATPASE"/>
    <property type="match status" value="1"/>
</dbReference>
<dbReference type="GO" id="GO:0005524">
    <property type="term" value="F:ATP binding"/>
    <property type="evidence" value="ECO:0007669"/>
    <property type="project" value="InterPro"/>
</dbReference>
<keyword evidence="6" id="KW-1133">Transmembrane helix</keyword>
<reference evidence="8" key="1">
    <citation type="submission" date="2024-03" db="EMBL/GenBank/DDBJ databases">
        <title>WGS assembly of Saponaria officinalis var. Norfolk2.</title>
        <authorList>
            <person name="Jenkins J."/>
            <person name="Shu S."/>
            <person name="Grimwood J."/>
            <person name="Barry K."/>
            <person name="Goodstein D."/>
            <person name="Schmutz J."/>
            <person name="Leebens-Mack J."/>
            <person name="Osbourn A."/>
        </authorList>
    </citation>
    <scope>NUCLEOTIDE SEQUENCE [LARGE SCALE GENOMIC DNA]</scope>
    <source>
        <strain evidence="8">JIC</strain>
    </source>
</reference>
<evidence type="ECO:0000256" key="3">
    <source>
        <dbReference type="ARBA" id="ARBA00022801"/>
    </source>
</evidence>
<gene>
    <name evidence="8" type="ORF">RND81_01G207000</name>
</gene>
<organism evidence="8 9">
    <name type="scientific">Saponaria officinalis</name>
    <name type="common">Common soapwort</name>
    <name type="synonym">Lychnis saponaria</name>
    <dbReference type="NCBI Taxonomy" id="3572"/>
    <lineage>
        <taxon>Eukaryota</taxon>
        <taxon>Viridiplantae</taxon>
        <taxon>Streptophyta</taxon>
        <taxon>Embryophyta</taxon>
        <taxon>Tracheophyta</taxon>
        <taxon>Spermatophyta</taxon>
        <taxon>Magnoliopsida</taxon>
        <taxon>eudicotyledons</taxon>
        <taxon>Gunneridae</taxon>
        <taxon>Pentapetalae</taxon>
        <taxon>Caryophyllales</taxon>
        <taxon>Caryophyllaceae</taxon>
        <taxon>Caryophylleae</taxon>
        <taxon>Saponaria</taxon>
    </lineage>
</organism>
<dbReference type="InterPro" id="IPR025753">
    <property type="entry name" value="AAA_N_dom"/>
</dbReference>
<comment type="cofactor">
    <cofactor evidence="1">
        <name>Mg(2+)</name>
        <dbReference type="ChEBI" id="CHEBI:18420"/>
    </cofactor>
</comment>
<dbReference type="InterPro" id="IPR027417">
    <property type="entry name" value="P-loop_NTPase"/>
</dbReference>
<dbReference type="Pfam" id="PF25568">
    <property type="entry name" value="AAA_lid_At3g28540"/>
    <property type="match status" value="1"/>
</dbReference>
<keyword evidence="6" id="KW-0472">Membrane</keyword>
<evidence type="ECO:0000256" key="4">
    <source>
        <dbReference type="ARBA" id="ARBA00022842"/>
    </source>
</evidence>
<evidence type="ECO:0000256" key="6">
    <source>
        <dbReference type="SAM" id="Phobius"/>
    </source>
</evidence>
<dbReference type="InterPro" id="IPR003593">
    <property type="entry name" value="AAA+_ATPase"/>
</dbReference>
<feature type="transmembrane region" description="Helical" evidence="6">
    <location>
        <begin position="6"/>
        <end position="24"/>
    </location>
</feature>
<protein>
    <recommendedName>
        <fullName evidence="7">AAA+ ATPase domain-containing protein</fullName>
    </recommendedName>
</protein>
<dbReference type="SMART" id="SM00382">
    <property type="entry name" value="AAA"/>
    <property type="match status" value="1"/>
</dbReference>
<dbReference type="GO" id="GO:0016887">
    <property type="term" value="F:ATP hydrolysis activity"/>
    <property type="evidence" value="ECO:0007669"/>
    <property type="project" value="InterPro"/>
</dbReference>
<feature type="domain" description="AAA+ ATPase" evidence="7">
    <location>
        <begin position="230"/>
        <end position="355"/>
    </location>
</feature>
<dbReference type="SUPFAM" id="SSF52540">
    <property type="entry name" value="P-loop containing nucleoside triphosphate hydrolases"/>
    <property type="match status" value="1"/>
</dbReference>
<proteinExistence type="inferred from homology"/>
<comment type="similarity">
    <text evidence="2">Belongs to the AAA ATPase family. BCS1 subfamily.</text>
</comment>
<keyword evidence="6" id="KW-0812">Transmembrane</keyword>
<evidence type="ECO:0000259" key="7">
    <source>
        <dbReference type="SMART" id="SM00382"/>
    </source>
</evidence>
<dbReference type="Proteomes" id="UP001443914">
    <property type="component" value="Unassembled WGS sequence"/>
</dbReference>
<evidence type="ECO:0000313" key="8">
    <source>
        <dbReference type="EMBL" id="KAK9758101.1"/>
    </source>
</evidence>
<keyword evidence="4" id="KW-0460">Magnesium</keyword>
<keyword evidence="3" id="KW-0378">Hydrolase</keyword>
<dbReference type="Pfam" id="PF00004">
    <property type="entry name" value="AAA"/>
    <property type="match status" value="1"/>
</dbReference>
<comment type="catalytic activity">
    <reaction evidence="5">
        <text>ATP + H2O = ADP + phosphate + H(+)</text>
        <dbReference type="Rhea" id="RHEA:13065"/>
        <dbReference type="ChEBI" id="CHEBI:15377"/>
        <dbReference type="ChEBI" id="CHEBI:15378"/>
        <dbReference type="ChEBI" id="CHEBI:30616"/>
        <dbReference type="ChEBI" id="CHEBI:43474"/>
        <dbReference type="ChEBI" id="CHEBI:456216"/>
    </reaction>
</comment>
<dbReference type="AlphaFoldDB" id="A0AAW1N8V8"/>
<dbReference type="EMBL" id="JBDFQZ010000001">
    <property type="protein sequence ID" value="KAK9758101.1"/>
    <property type="molecule type" value="Genomic_DNA"/>
</dbReference>
<sequence length="490" mass="55888">MEFHKLILSLIILLITSLIVRLFLNRKIRTAKLIRWWRLISDKFHDHQHLKIPEFNDNLQENYLFRRVFLYINSLESLEDSDFTNLFSGSSPNDVVLRLNDNQTVEDTFLGARLRWRFCVEDEIESSSSLNSRLKSRFFELRIRKRDKRRVLRPYLSHIHAVSDEIELNNRQTRLFTCGGGDGRWRSVPLTHPATMETIAMDAEVKNRINLDIETFLKSKQYYHRVGRVWRRSYLLYGPSGTGKSSFVAALAKSLNYDVYSLDYTKLSEKSDLKSVMLQTTPKSVILIEDFDKYITYTSTSSTPLTTILNFMDGILNSCCDERVMVFTTTTKDDIDPAILRPGRVDVHIHFPNCDYNNFKTLANNYLGLKDHKLFPQVEETMSFCGPTLSPAEMSELMMVNRSSPTRAIKSVISAMQASSALVVVGGNDSCRATPKNTVKTGRVTVDGPGEPGDGGGVGLKEGVKEIKKLYGLLRRKSSVRVCDSFELST</sequence>
<dbReference type="Pfam" id="PF14363">
    <property type="entry name" value="AAA_assoc"/>
    <property type="match status" value="1"/>
</dbReference>
<dbReference type="InterPro" id="IPR058017">
    <property type="entry name" value="At3g28540-like_C"/>
</dbReference>
<dbReference type="Gene3D" id="6.10.280.40">
    <property type="match status" value="1"/>
</dbReference>
<evidence type="ECO:0000256" key="5">
    <source>
        <dbReference type="ARBA" id="ARBA00049360"/>
    </source>
</evidence>
<comment type="caution">
    <text evidence="8">The sequence shown here is derived from an EMBL/GenBank/DDBJ whole genome shotgun (WGS) entry which is preliminary data.</text>
</comment>
<dbReference type="Gene3D" id="3.40.50.300">
    <property type="entry name" value="P-loop containing nucleotide triphosphate hydrolases"/>
    <property type="match status" value="1"/>
</dbReference>
<evidence type="ECO:0000313" key="9">
    <source>
        <dbReference type="Proteomes" id="UP001443914"/>
    </source>
</evidence>
<keyword evidence="9" id="KW-1185">Reference proteome</keyword>
<accession>A0AAW1N8V8</accession>
<dbReference type="InterPro" id="IPR003959">
    <property type="entry name" value="ATPase_AAA_core"/>
</dbReference>
<evidence type="ECO:0000256" key="2">
    <source>
        <dbReference type="ARBA" id="ARBA00007448"/>
    </source>
</evidence>